<accession>A0AAD8VCD6</accession>
<proteinExistence type="predicted"/>
<dbReference type="RefSeq" id="XP_060420024.1">
    <property type="nucleotide sequence ID" value="XM_060559674.1"/>
</dbReference>
<evidence type="ECO:0000313" key="2">
    <source>
        <dbReference type="Proteomes" id="UP001230504"/>
    </source>
</evidence>
<dbReference type="Proteomes" id="UP001230504">
    <property type="component" value="Unassembled WGS sequence"/>
</dbReference>
<comment type="caution">
    <text evidence="1">The sequence shown here is derived from an EMBL/GenBank/DDBJ whole genome shotgun (WGS) entry which is preliminary data.</text>
</comment>
<evidence type="ECO:0000313" key="1">
    <source>
        <dbReference type="EMBL" id="KAK1599435.1"/>
    </source>
</evidence>
<name>A0AAD8VCD6_9PEZI</name>
<reference evidence="1" key="1">
    <citation type="submission" date="2021-06" db="EMBL/GenBank/DDBJ databases">
        <title>Comparative genomics, transcriptomics and evolutionary studies reveal genomic signatures of adaptation to plant cell wall in hemibiotrophic fungi.</title>
        <authorList>
            <consortium name="DOE Joint Genome Institute"/>
            <person name="Baroncelli R."/>
            <person name="Diaz J.F."/>
            <person name="Benocci T."/>
            <person name="Peng M."/>
            <person name="Battaglia E."/>
            <person name="Haridas S."/>
            <person name="Andreopoulos W."/>
            <person name="Labutti K."/>
            <person name="Pangilinan J."/>
            <person name="Floch G.L."/>
            <person name="Makela M.R."/>
            <person name="Henrissat B."/>
            <person name="Grigoriev I.V."/>
            <person name="Crouch J.A."/>
            <person name="De Vries R.P."/>
            <person name="Sukno S.A."/>
            <person name="Thon M.R."/>
        </authorList>
    </citation>
    <scope>NUCLEOTIDE SEQUENCE</scope>
    <source>
        <strain evidence="1">CBS 125086</strain>
    </source>
</reference>
<dbReference type="EMBL" id="JAHLJV010000002">
    <property type="protein sequence ID" value="KAK1599435.1"/>
    <property type="molecule type" value="Genomic_DNA"/>
</dbReference>
<gene>
    <name evidence="1" type="ORF">LY79DRAFT_575138</name>
</gene>
<sequence>MLAMLARLERECVLTPDSKDTFDNYVAAYAKKHGITLRDVPGLKNLLADVDDSVKLPKETHGDDLWGWEMAFSEYKKGRKIGGDDLDITSWPSVERKRASFNNKDPLGKKEIEAIKNGMFMMPG</sequence>
<protein>
    <submittedName>
        <fullName evidence="1">Uncharacterized protein</fullName>
    </submittedName>
</protein>
<organism evidence="1 2">
    <name type="scientific">Colletotrichum navitas</name>
    <dbReference type="NCBI Taxonomy" id="681940"/>
    <lineage>
        <taxon>Eukaryota</taxon>
        <taxon>Fungi</taxon>
        <taxon>Dikarya</taxon>
        <taxon>Ascomycota</taxon>
        <taxon>Pezizomycotina</taxon>
        <taxon>Sordariomycetes</taxon>
        <taxon>Hypocreomycetidae</taxon>
        <taxon>Glomerellales</taxon>
        <taxon>Glomerellaceae</taxon>
        <taxon>Colletotrichum</taxon>
        <taxon>Colletotrichum graminicola species complex</taxon>
    </lineage>
</organism>
<dbReference type="GeneID" id="85443914"/>
<dbReference type="AlphaFoldDB" id="A0AAD8VCD6"/>
<keyword evidence="2" id="KW-1185">Reference proteome</keyword>